<keyword evidence="1" id="KW-0812">Transmembrane</keyword>
<keyword evidence="1" id="KW-1133">Transmembrane helix</keyword>
<evidence type="ECO:0000313" key="2">
    <source>
        <dbReference type="EMBL" id="TYR66101.1"/>
    </source>
</evidence>
<feature type="transmembrane region" description="Helical" evidence="1">
    <location>
        <begin position="26"/>
        <end position="47"/>
    </location>
</feature>
<evidence type="ECO:0000256" key="1">
    <source>
        <dbReference type="SAM" id="Phobius"/>
    </source>
</evidence>
<name>A0A5D4JL75_9ACTN</name>
<dbReference type="AlphaFoldDB" id="A0A5D4JL75"/>
<reference evidence="2 3" key="1">
    <citation type="submission" date="2019-08" db="EMBL/GenBank/DDBJ databases">
        <title>Draft genome for granaticin producer strain Streptomyces parvus C05.</title>
        <authorList>
            <person name="Gonzalez-Pimentel J.L."/>
        </authorList>
    </citation>
    <scope>NUCLEOTIDE SEQUENCE [LARGE SCALE GENOMIC DNA]</scope>
    <source>
        <strain evidence="2 3">C05</strain>
    </source>
</reference>
<proteinExistence type="predicted"/>
<sequence>MAAGAILFLTYLNATAAVPLLLACGVAGWGLCRLVFVTGVGFVHVLWAPAVAGLPVKLVSGMSNVSVSAVMVVQAVPGEPTALLAALVYGFAQKVTARRVVQQGDVPTCARTGQSRRQCAGSAAAVRLAAARVTRSG</sequence>
<dbReference type="Proteomes" id="UP000323242">
    <property type="component" value="Unassembled WGS sequence"/>
</dbReference>
<gene>
    <name evidence="2" type="ORF">FY004_02625</name>
</gene>
<dbReference type="EMBL" id="VSZQ01000008">
    <property type="protein sequence ID" value="TYR66101.1"/>
    <property type="molecule type" value="Genomic_DNA"/>
</dbReference>
<keyword evidence="1" id="KW-0472">Membrane</keyword>
<comment type="caution">
    <text evidence="2">The sequence shown here is derived from an EMBL/GenBank/DDBJ whole genome shotgun (WGS) entry which is preliminary data.</text>
</comment>
<accession>A0A5D4JL75</accession>
<protein>
    <submittedName>
        <fullName evidence="2">Uncharacterized protein</fullName>
    </submittedName>
</protein>
<keyword evidence="3" id="KW-1185">Reference proteome</keyword>
<organism evidence="2 3">
    <name type="scientific">Streptomyces parvus</name>
    <dbReference type="NCBI Taxonomy" id="66428"/>
    <lineage>
        <taxon>Bacteria</taxon>
        <taxon>Bacillati</taxon>
        <taxon>Actinomycetota</taxon>
        <taxon>Actinomycetes</taxon>
        <taxon>Kitasatosporales</taxon>
        <taxon>Streptomycetaceae</taxon>
        <taxon>Streptomyces</taxon>
    </lineage>
</organism>
<evidence type="ECO:0000313" key="3">
    <source>
        <dbReference type="Proteomes" id="UP000323242"/>
    </source>
</evidence>